<dbReference type="NCBIfam" id="TIGR01460">
    <property type="entry name" value="HAD-SF-IIA"/>
    <property type="match status" value="1"/>
</dbReference>
<dbReference type="InterPro" id="IPR050324">
    <property type="entry name" value="CDP-alcohol_PTase-I"/>
</dbReference>
<dbReference type="GO" id="GO:0046474">
    <property type="term" value="P:glycerophospholipid biosynthetic process"/>
    <property type="evidence" value="ECO:0007669"/>
    <property type="project" value="TreeGrafter"/>
</dbReference>
<organism evidence="1 2">
    <name type="scientific">Podospora australis</name>
    <dbReference type="NCBI Taxonomy" id="1536484"/>
    <lineage>
        <taxon>Eukaryota</taxon>
        <taxon>Fungi</taxon>
        <taxon>Dikarya</taxon>
        <taxon>Ascomycota</taxon>
        <taxon>Pezizomycotina</taxon>
        <taxon>Sordariomycetes</taxon>
        <taxon>Sordariomycetidae</taxon>
        <taxon>Sordariales</taxon>
        <taxon>Podosporaceae</taxon>
        <taxon>Podospora</taxon>
    </lineage>
</organism>
<reference evidence="1" key="1">
    <citation type="journal article" date="2023" name="Mol. Phylogenet. Evol.">
        <title>Genome-scale phylogeny and comparative genomics of the fungal order Sordariales.</title>
        <authorList>
            <person name="Hensen N."/>
            <person name="Bonometti L."/>
            <person name="Westerberg I."/>
            <person name="Brannstrom I.O."/>
            <person name="Guillou S."/>
            <person name="Cros-Aarteil S."/>
            <person name="Calhoun S."/>
            <person name="Haridas S."/>
            <person name="Kuo A."/>
            <person name="Mondo S."/>
            <person name="Pangilinan J."/>
            <person name="Riley R."/>
            <person name="LaButti K."/>
            <person name="Andreopoulos B."/>
            <person name="Lipzen A."/>
            <person name="Chen C."/>
            <person name="Yan M."/>
            <person name="Daum C."/>
            <person name="Ng V."/>
            <person name="Clum A."/>
            <person name="Steindorff A."/>
            <person name="Ohm R.A."/>
            <person name="Martin F."/>
            <person name="Silar P."/>
            <person name="Natvig D.O."/>
            <person name="Lalanne C."/>
            <person name="Gautier V."/>
            <person name="Ament-Velasquez S.L."/>
            <person name="Kruys A."/>
            <person name="Hutchinson M.I."/>
            <person name="Powell A.J."/>
            <person name="Barry K."/>
            <person name="Miller A.N."/>
            <person name="Grigoriev I.V."/>
            <person name="Debuchy R."/>
            <person name="Gladieux P."/>
            <person name="Hiltunen Thoren M."/>
            <person name="Johannesson H."/>
        </authorList>
    </citation>
    <scope>NUCLEOTIDE SEQUENCE</scope>
    <source>
        <strain evidence="1">PSN309</strain>
    </source>
</reference>
<evidence type="ECO:0000313" key="2">
    <source>
        <dbReference type="Proteomes" id="UP001302126"/>
    </source>
</evidence>
<dbReference type="InterPro" id="IPR006353">
    <property type="entry name" value="HAD-SF_hydro_IIA_CECR5"/>
</dbReference>
<dbReference type="InterPro" id="IPR006357">
    <property type="entry name" value="HAD-SF_hydro_IIA"/>
</dbReference>
<dbReference type="GO" id="GO:0005739">
    <property type="term" value="C:mitochondrion"/>
    <property type="evidence" value="ECO:0007669"/>
    <property type="project" value="TreeGrafter"/>
</dbReference>
<comment type="caution">
    <text evidence="1">The sequence shown here is derived from an EMBL/GenBank/DDBJ whole genome shotgun (WGS) entry which is preliminary data.</text>
</comment>
<dbReference type="AlphaFoldDB" id="A0AAN6X1Y8"/>
<reference evidence="1" key="2">
    <citation type="submission" date="2023-05" db="EMBL/GenBank/DDBJ databases">
        <authorList>
            <consortium name="Lawrence Berkeley National Laboratory"/>
            <person name="Steindorff A."/>
            <person name="Hensen N."/>
            <person name="Bonometti L."/>
            <person name="Westerberg I."/>
            <person name="Brannstrom I.O."/>
            <person name="Guillou S."/>
            <person name="Cros-Aarteil S."/>
            <person name="Calhoun S."/>
            <person name="Haridas S."/>
            <person name="Kuo A."/>
            <person name="Mondo S."/>
            <person name="Pangilinan J."/>
            <person name="Riley R."/>
            <person name="Labutti K."/>
            <person name="Andreopoulos B."/>
            <person name="Lipzen A."/>
            <person name="Chen C."/>
            <person name="Yanf M."/>
            <person name="Daum C."/>
            <person name="Ng V."/>
            <person name="Clum A."/>
            <person name="Ohm R."/>
            <person name="Martin F."/>
            <person name="Silar P."/>
            <person name="Natvig D."/>
            <person name="Lalanne C."/>
            <person name="Gautier V."/>
            <person name="Ament-Velasquez S.L."/>
            <person name="Kruys A."/>
            <person name="Hutchinson M.I."/>
            <person name="Powell A.J."/>
            <person name="Barry K."/>
            <person name="Miller A.N."/>
            <person name="Grigoriev I.V."/>
            <person name="Debuchy R."/>
            <person name="Gladieux P."/>
            <person name="Thoren M.H."/>
            <person name="Johannesson H."/>
        </authorList>
    </citation>
    <scope>NUCLEOTIDE SEQUENCE</scope>
    <source>
        <strain evidence="1">PSN309</strain>
    </source>
</reference>
<proteinExistence type="predicted"/>
<evidence type="ECO:0000313" key="1">
    <source>
        <dbReference type="EMBL" id="KAK4192514.1"/>
    </source>
</evidence>
<dbReference type="InterPro" id="IPR023214">
    <property type="entry name" value="HAD_sf"/>
</dbReference>
<accession>A0AAN6X1Y8</accession>
<dbReference type="Pfam" id="PF13344">
    <property type="entry name" value="Hydrolase_6"/>
    <property type="match status" value="1"/>
</dbReference>
<dbReference type="Proteomes" id="UP001302126">
    <property type="component" value="Unassembled WGS sequence"/>
</dbReference>
<protein>
    <submittedName>
        <fullName evidence="1">HAD-like domain-containing protein</fullName>
    </submittedName>
</protein>
<dbReference type="EMBL" id="MU864354">
    <property type="protein sequence ID" value="KAK4192514.1"/>
    <property type="molecule type" value="Genomic_DNA"/>
</dbReference>
<name>A0AAN6X1Y8_9PEZI</name>
<dbReference type="SUPFAM" id="SSF56784">
    <property type="entry name" value="HAD-like"/>
    <property type="match status" value="1"/>
</dbReference>
<gene>
    <name evidence="1" type="ORF">QBC35DRAFT_511801</name>
</gene>
<dbReference type="NCBIfam" id="TIGR01456">
    <property type="entry name" value="CECR5"/>
    <property type="match status" value="1"/>
</dbReference>
<keyword evidence="2" id="KW-1185">Reference proteome</keyword>
<dbReference type="PANTHER" id="PTHR14269:SF57">
    <property type="entry name" value="SUPERFAMILY HYDROLASE, PUTATIVE (AFU_ORTHOLOGUE AFUA_2G02580)-RELATED"/>
    <property type="match status" value="1"/>
</dbReference>
<dbReference type="PANTHER" id="PTHR14269">
    <property type="entry name" value="CDP-DIACYLGLYCEROL--GLYCEROL-3-PHOSPHATE 3-PHOSPHATIDYLTRANSFERASE-RELATED"/>
    <property type="match status" value="1"/>
</dbReference>
<dbReference type="InterPro" id="IPR036412">
    <property type="entry name" value="HAD-like_sf"/>
</dbReference>
<sequence length="417" mass="46824">MNGMSAQRRQRQPVPTHLNLIDGVLLHEKNPIPGAIQTLSLLNQYKIPYIFLTNGGGKPETERVADLNDKLQMQLPLESFIQSHTPFQDLVDGPANLRHKTILVTGSDYEKCRQIMHNYGFQNVVTPADIFAAAPSVFPFQPIANMSQQGKPLPKPLYSAPTWDETTDFSKYLKIDAMFVLNDPRDWALDIQIYADLLQSHQGYVGTFSSPHGKGAKGWQQDGQPALYFSNADLWWSASYHLPRFGQGAFQHSLRGIWGEITNSTAELQSVNFGKPHTETYKFADAVLTKQWETSTQKTLKSLERFMVGADLQGGPAPLEILMDKKKHGGLRLRNVYMLGDNPDSDIAGANLYSRAKDGTSWVSVLVKTGVYDPARKIPFKRDNEPKVIMEDVLSGVRWAMEREGWGAVFEGCRRIE</sequence>
<dbReference type="Pfam" id="PF13242">
    <property type="entry name" value="Hydrolase_like"/>
    <property type="match status" value="1"/>
</dbReference>
<dbReference type="Gene3D" id="3.40.50.1000">
    <property type="entry name" value="HAD superfamily/HAD-like"/>
    <property type="match status" value="2"/>
</dbReference>